<feature type="region of interest" description="Disordered" evidence="1">
    <location>
        <begin position="372"/>
        <end position="397"/>
    </location>
</feature>
<keyword evidence="3" id="KW-1185">Reference proteome</keyword>
<dbReference type="Proteomes" id="UP001046870">
    <property type="component" value="Chromosome 18"/>
</dbReference>
<accession>A0A9D3PMM4</accession>
<evidence type="ECO:0000313" key="3">
    <source>
        <dbReference type="Proteomes" id="UP001046870"/>
    </source>
</evidence>
<evidence type="ECO:0000256" key="1">
    <source>
        <dbReference type="SAM" id="MobiDB-lite"/>
    </source>
</evidence>
<feature type="compositionally biased region" description="Basic and acidic residues" evidence="1">
    <location>
        <begin position="180"/>
        <end position="193"/>
    </location>
</feature>
<evidence type="ECO:0000313" key="2">
    <source>
        <dbReference type="EMBL" id="KAG7461228.1"/>
    </source>
</evidence>
<name>A0A9D3PMM4_MEGAT</name>
<feature type="region of interest" description="Disordered" evidence="1">
    <location>
        <begin position="1"/>
        <end position="72"/>
    </location>
</feature>
<comment type="caution">
    <text evidence="2">The sequence shown here is derived from an EMBL/GenBank/DDBJ whole genome shotgun (WGS) entry which is preliminary data.</text>
</comment>
<feature type="region of interest" description="Disordered" evidence="1">
    <location>
        <begin position="221"/>
        <end position="341"/>
    </location>
</feature>
<sequence length="545" mass="58348">MSVQEVQVGLSQEKGGLKRKLTGPPRLLLGKFRAKNQGENKIDGQAGTHTGAGDSNGTQGTTQDTTVDNGSLPVAVVNVQKPQSEQPETESEETPAIVLAGALGTSSTSEENKAKGHPPGSGDTAKRRTGKTSWKQFWSPSLLCIKRRRNDPCGDGGAGDTCQNTQTGCTTKRAAGNSADPKDEQCDGETTHCHTDARSKRNDAFSAGTWATFKRLLMEPHGRRKPEEGRLEQAVPGGGDKKRPKASFKKRVGRFFKRDGKKSLQGVHGSPQEPLGEDTTGLPGSPADDGQAAAATREGDGLEADSHIRGSCSETLTVSVEVSAERAEETEERDTAEASGKCLRTRKDEEECGGCPKEGLERNDRILKTDNALKNSGGLTPVMEEPHTFGEDSNLSTDVGEEAGVKSLEGVMHAETDRIREHAAIYEKGVIEENDCSYEISQESHMQDFLPLNTEAHNGIDLVQRYHTEIDGIVRNGPLVHTPEAILLPDLSVDEGMPCRETLLVQTACSVVKAAVKAALDQLTAEVDGTASSVHRGAHESQGHH</sequence>
<dbReference type="OrthoDB" id="8920846at2759"/>
<feature type="region of interest" description="Disordered" evidence="1">
    <location>
        <begin position="164"/>
        <end position="193"/>
    </location>
</feature>
<proteinExistence type="predicted"/>
<organism evidence="2 3">
    <name type="scientific">Megalops atlanticus</name>
    <name type="common">Tarpon</name>
    <name type="synonym">Clupea gigantea</name>
    <dbReference type="NCBI Taxonomy" id="7932"/>
    <lineage>
        <taxon>Eukaryota</taxon>
        <taxon>Metazoa</taxon>
        <taxon>Chordata</taxon>
        <taxon>Craniata</taxon>
        <taxon>Vertebrata</taxon>
        <taxon>Euteleostomi</taxon>
        <taxon>Actinopterygii</taxon>
        <taxon>Neopterygii</taxon>
        <taxon>Teleostei</taxon>
        <taxon>Elopiformes</taxon>
        <taxon>Megalopidae</taxon>
        <taxon>Megalops</taxon>
    </lineage>
</organism>
<protein>
    <submittedName>
        <fullName evidence="2">Uncharacterized protein</fullName>
    </submittedName>
</protein>
<feature type="compositionally biased region" description="Low complexity" evidence="1">
    <location>
        <begin position="56"/>
        <end position="69"/>
    </location>
</feature>
<dbReference type="AlphaFoldDB" id="A0A9D3PMM4"/>
<feature type="compositionally biased region" description="Basic and acidic residues" evidence="1">
    <location>
        <begin position="297"/>
        <end position="308"/>
    </location>
</feature>
<feature type="compositionally biased region" description="Basic and acidic residues" evidence="1">
    <location>
        <begin position="221"/>
        <end position="231"/>
    </location>
</feature>
<reference evidence="2" key="1">
    <citation type="submission" date="2021-01" db="EMBL/GenBank/DDBJ databases">
        <authorList>
            <person name="Zahm M."/>
            <person name="Roques C."/>
            <person name="Cabau C."/>
            <person name="Klopp C."/>
            <person name="Donnadieu C."/>
            <person name="Jouanno E."/>
            <person name="Lampietro C."/>
            <person name="Louis A."/>
            <person name="Herpin A."/>
            <person name="Echchiki A."/>
            <person name="Berthelot C."/>
            <person name="Parey E."/>
            <person name="Roest-Crollius H."/>
            <person name="Braasch I."/>
            <person name="Postlethwait J."/>
            <person name="Bobe J."/>
            <person name="Montfort J."/>
            <person name="Bouchez O."/>
            <person name="Begum T."/>
            <person name="Mejri S."/>
            <person name="Adams A."/>
            <person name="Chen W.-J."/>
            <person name="Guiguen Y."/>
        </authorList>
    </citation>
    <scope>NUCLEOTIDE SEQUENCE</scope>
    <source>
        <strain evidence="2">YG-15Mar2019-1</strain>
        <tissue evidence="2">Brain</tissue>
    </source>
</reference>
<feature type="region of interest" description="Disordered" evidence="1">
    <location>
        <begin position="104"/>
        <end position="132"/>
    </location>
</feature>
<gene>
    <name evidence="2" type="ORF">MATL_G00207900</name>
</gene>
<dbReference type="EMBL" id="JAFDVH010000018">
    <property type="protein sequence ID" value="KAG7461228.1"/>
    <property type="molecule type" value="Genomic_DNA"/>
</dbReference>
<feature type="compositionally biased region" description="Basic residues" evidence="1">
    <location>
        <begin position="242"/>
        <end position="255"/>
    </location>
</feature>